<sequence length="379" mass="41644">METVKFNTDEILARIKSVRETGPSMQSNTKVSEWIENMAILSTYAESTYKETVVDVAEFTIPPIKDESEVVPRDVKFEVVQEWHPQPQSPMDWRGLGSSMSKTSEETEESDESATVIDTSQDDHLIGPTTIFKTKGLRSLHIDENSPSTPTTSPSRDHDGIRGTRRPIEKYAPPYTLVIPTAHHGSNETGFLGRSNGDVPQVTIQHPASNRLMRSDSPRAARSQVSTNGVEDTEHVRTIVSLACPDLRLIHESTARTALLREKDKVWLDDKITPAIGSDNETIIRDALSKGVDPNVRRRNESGLRTPLSVAIAASTKLDCVLALLQYGAKPNVRRYLPGCRGEEQPIMSALAFAAWESNEPLVWALVSAGAAVNPGPSA</sequence>
<dbReference type="EMBL" id="JAZAVK010000002">
    <property type="protein sequence ID" value="KAK7433069.1"/>
    <property type="molecule type" value="Genomic_DNA"/>
</dbReference>
<name>A0ABR1IJM7_9HYPO</name>
<accession>A0ABR1IJM7</accession>
<dbReference type="InterPro" id="IPR036770">
    <property type="entry name" value="Ankyrin_rpt-contain_sf"/>
</dbReference>
<evidence type="ECO:0000256" key="1">
    <source>
        <dbReference type="SAM" id="MobiDB-lite"/>
    </source>
</evidence>
<comment type="caution">
    <text evidence="2">The sequence shown here is derived from an EMBL/GenBank/DDBJ whole genome shotgun (WGS) entry which is preliminary data.</text>
</comment>
<dbReference type="Proteomes" id="UP001498421">
    <property type="component" value="Unassembled WGS sequence"/>
</dbReference>
<keyword evidence="3" id="KW-1185">Reference proteome</keyword>
<evidence type="ECO:0008006" key="4">
    <source>
        <dbReference type="Google" id="ProtNLM"/>
    </source>
</evidence>
<evidence type="ECO:0000313" key="3">
    <source>
        <dbReference type="Proteomes" id="UP001498421"/>
    </source>
</evidence>
<reference evidence="2 3" key="1">
    <citation type="journal article" date="2025" name="Microbiol. Resour. Announc.">
        <title>Draft genome sequences for Neonectria magnoliae and Neonectria punicea, canker pathogens of Liriodendron tulipifera and Acer saccharum in West Virginia.</title>
        <authorList>
            <person name="Petronek H.M."/>
            <person name="Kasson M.T."/>
            <person name="Metheny A.M."/>
            <person name="Stauder C.M."/>
            <person name="Lovett B."/>
            <person name="Lynch S.C."/>
            <person name="Garnas J.R."/>
            <person name="Kasson L.R."/>
            <person name="Stajich J.E."/>
        </authorList>
    </citation>
    <scope>NUCLEOTIDE SEQUENCE [LARGE SCALE GENOMIC DNA]</scope>
    <source>
        <strain evidence="2 3">NRRL 64651</strain>
    </source>
</reference>
<protein>
    <recommendedName>
        <fullName evidence="4">Ankyrin repeat protein</fullName>
    </recommendedName>
</protein>
<organism evidence="2 3">
    <name type="scientific">Neonectria magnoliae</name>
    <dbReference type="NCBI Taxonomy" id="2732573"/>
    <lineage>
        <taxon>Eukaryota</taxon>
        <taxon>Fungi</taxon>
        <taxon>Dikarya</taxon>
        <taxon>Ascomycota</taxon>
        <taxon>Pezizomycotina</taxon>
        <taxon>Sordariomycetes</taxon>
        <taxon>Hypocreomycetidae</taxon>
        <taxon>Hypocreales</taxon>
        <taxon>Nectriaceae</taxon>
        <taxon>Neonectria</taxon>
    </lineage>
</organism>
<feature type="compositionally biased region" description="Basic and acidic residues" evidence="1">
    <location>
        <begin position="155"/>
        <end position="169"/>
    </location>
</feature>
<feature type="region of interest" description="Disordered" evidence="1">
    <location>
        <begin position="86"/>
        <end position="172"/>
    </location>
</feature>
<evidence type="ECO:0000313" key="2">
    <source>
        <dbReference type="EMBL" id="KAK7433069.1"/>
    </source>
</evidence>
<gene>
    <name evidence="2" type="ORF">QQZ08_000543</name>
</gene>
<proteinExistence type="predicted"/>
<dbReference type="Gene3D" id="1.25.40.20">
    <property type="entry name" value="Ankyrin repeat-containing domain"/>
    <property type="match status" value="1"/>
</dbReference>
<dbReference type="SUPFAM" id="SSF48403">
    <property type="entry name" value="Ankyrin repeat"/>
    <property type="match status" value="1"/>
</dbReference>